<dbReference type="EMBL" id="BARU01005306">
    <property type="protein sequence ID" value="GAH34414.1"/>
    <property type="molecule type" value="Genomic_DNA"/>
</dbReference>
<evidence type="ECO:0000313" key="1">
    <source>
        <dbReference type="EMBL" id="GAH34414.1"/>
    </source>
</evidence>
<evidence type="ECO:0008006" key="2">
    <source>
        <dbReference type="Google" id="ProtNLM"/>
    </source>
</evidence>
<feature type="non-terminal residue" evidence="1">
    <location>
        <position position="1"/>
    </location>
</feature>
<organism evidence="1">
    <name type="scientific">marine sediment metagenome</name>
    <dbReference type="NCBI Taxonomy" id="412755"/>
    <lineage>
        <taxon>unclassified sequences</taxon>
        <taxon>metagenomes</taxon>
        <taxon>ecological metagenomes</taxon>
    </lineage>
</organism>
<dbReference type="AlphaFoldDB" id="X1FYK3"/>
<reference evidence="1" key="1">
    <citation type="journal article" date="2014" name="Front. Microbiol.">
        <title>High frequency of phylogenetically diverse reductive dehalogenase-homologous genes in deep subseafloor sedimentary metagenomes.</title>
        <authorList>
            <person name="Kawai M."/>
            <person name="Futagami T."/>
            <person name="Toyoda A."/>
            <person name="Takaki Y."/>
            <person name="Nishi S."/>
            <person name="Hori S."/>
            <person name="Arai W."/>
            <person name="Tsubouchi T."/>
            <person name="Morono Y."/>
            <person name="Uchiyama I."/>
            <person name="Ito T."/>
            <person name="Fujiyama A."/>
            <person name="Inagaki F."/>
            <person name="Takami H."/>
        </authorList>
    </citation>
    <scope>NUCLEOTIDE SEQUENCE</scope>
    <source>
        <strain evidence="1">Expedition CK06-06</strain>
    </source>
</reference>
<name>X1FYK3_9ZZZZ</name>
<feature type="non-terminal residue" evidence="1">
    <location>
        <position position="512"/>
    </location>
</feature>
<accession>X1FYK3</accession>
<sequence>KIRDAMALMAEAVWSVIGEGGYSPHTMDAEHAGEYAGLSQTFMMLLDYGNPVYVERCMKTVKNMEWWTLVNEQGHRHFRSYLFNASRVDDSEGKDIDHACNAYAMKSGFYAAWYSAAEQPRGWLTEWARGWAHAAMTTDKGKPVGAIPYDIHAKTGEIAPYTEKWNQSVYYRDCLTHVKDLLLGAWDWSGDVAMVGPLKYQGSAFNEPDMMWRMRSGDTSRDEAAIERAEALIEQNYTQSDSPEPGSWSAYNMYGELAYFWAWWATRDMRYLEEGLREQCRNMERMRWLISEAEPYTDRAYLPGDRLLPFMMLGGSGGEVRANYPDFAVSWEGIGHDVAVLVTERSDTRLKVLAYSFAERPLGVFMLTWSLPHGAYRVSYGVDEDGDGAADTNVETNVVGLHRYAPAVLTLAPGKTTVITAEQLERADDITGRPDLALSAADVQTQDEELVVTVHNLGAAPTPAGIQVEARDDKGETIASVELLSIEAPADCVPSTVTVRLKAAGARAIVLD</sequence>
<proteinExistence type="predicted"/>
<comment type="caution">
    <text evidence="1">The sequence shown here is derived from an EMBL/GenBank/DDBJ whole genome shotgun (WGS) entry which is preliminary data.</text>
</comment>
<gene>
    <name evidence="1" type="ORF">S03H2_10300</name>
</gene>
<protein>
    <recommendedName>
        <fullName evidence="2">CARDB domain-containing protein</fullName>
    </recommendedName>
</protein>